<dbReference type="AlphaFoldDB" id="A0A0U5GS53"/>
<dbReference type="CDD" id="cd07720">
    <property type="entry name" value="OPHC2-like_MBL-fold"/>
    <property type="match status" value="1"/>
</dbReference>
<dbReference type="KEGG" id="ege:EM595_p0012"/>
<evidence type="ECO:0000313" key="7">
    <source>
        <dbReference type="EMBL" id="CUU25713.1"/>
    </source>
</evidence>
<dbReference type="GO" id="GO:0046872">
    <property type="term" value="F:metal ion binding"/>
    <property type="evidence" value="ECO:0007669"/>
    <property type="project" value="UniProtKB-KW"/>
</dbReference>
<keyword evidence="3" id="KW-0378">Hydrolase</keyword>
<evidence type="ECO:0000256" key="3">
    <source>
        <dbReference type="ARBA" id="ARBA00022801"/>
    </source>
</evidence>
<keyword evidence="5" id="KW-0732">Signal</keyword>
<geneLocation type="plasmid" evidence="8">
    <name>pEM01</name>
</geneLocation>
<evidence type="ECO:0000259" key="6">
    <source>
        <dbReference type="SMART" id="SM00849"/>
    </source>
</evidence>
<dbReference type="InterPro" id="IPR051013">
    <property type="entry name" value="MBL_superfamily_lactonases"/>
</dbReference>
<dbReference type="Pfam" id="PF00753">
    <property type="entry name" value="Lactamase_B"/>
    <property type="match status" value="1"/>
</dbReference>
<feature type="domain" description="Metallo-beta-lactamase" evidence="6">
    <location>
        <begin position="84"/>
        <end position="289"/>
    </location>
</feature>
<dbReference type="InterPro" id="IPR001279">
    <property type="entry name" value="Metallo-B-lactamas"/>
</dbReference>
<dbReference type="GO" id="GO:0016787">
    <property type="term" value="F:hydrolase activity"/>
    <property type="evidence" value="ECO:0007669"/>
    <property type="project" value="UniProtKB-KW"/>
</dbReference>
<feature type="signal peptide" evidence="5">
    <location>
        <begin position="1"/>
        <end position="19"/>
    </location>
</feature>
<organism evidence="7 8">
    <name type="scientific">Duffyella gerundensis</name>
    <dbReference type="NCBI Taxonomy" id="1619313"/>
    <lineage>
        <taxon>Bacteria</taxon>
        <taxon>Pseudomonadati</taxon>
        <taxon>Pseudomonadota</taxon>
        <taxon>Gammaproteobacteria</taxon>
        <taxon>Enterobacterales</taxon>
        <taxon>Erwiniaceae</taxon>
        <taxon>Duffyella</taxon>
    </lineage>
</organism>
<dbReference type="InterPro" id="IPR036866">
    <property type="entry name" value="RibonucZ/Hydroxyglut_hydro"/>
</dbReference>
<sequence length="318" mass="33990">MKIVFAMCAALGFAAPVMAAEPPMSELNQQAPGYYRMMLGKLRITAVSDGTVTVPLDKLLTPISPQELQRRMAAEAMTSQAETSINAFVIDNGQQRILVDAGAGDLFGHKGGHLLDNLAAAGYPANTIDAVLLTHIHADHSGGVSRAGKLAFPNAMVYVDKRDADFWLNPNNANKVEASQRHTFVESAQTIGPVAAANRLKTFTAPATLLNSIHAMAGAGHTPGSVIYRVESEGQTLMLWGDIIHAKAVQLPDPQVAIHFDVNQQQAIDTRKRVLAKAADQGAWVAAAHIAFPGLGHVMRDGQGYRWVAANYTTQLAP</sequence>
<keyword evidence="2" id="KW-0479">Metal-binding</keyword>
<dbReference type="Proteomes" id="UP000059419">
    <property type="component" value="Plasmid pEM01"/>
</dbReference>
<protein>
    <submittedName>
        <fullName evidence="7">Beta-lactamase</fullName>
    </submittedName>
</protein>
<name>A0A0U5GS53_9GAMM</name>
<accession>A0A0U5GS53</accession>
<dbReference type="PANTHER" id="PTHR42978">
    <property type="entry name" value="QUORUM-QUENCHING LACTONASE YTNP-RELATED-RELATED"/>
    <property type="match status" value="1"/>
</dbReference>
<evidence type="ECO:0000256" key="1">
    <source>
        <dbReference type="ARBA" id="ARBA00007749"/>
    </source>
</evidence>
<proteinExistence type="inferred from homology"/>
<keyword evidence="8" id="KW-1185">Reference proteome</keyword>
<dbReference type="Gene3D" id="3.60.15.10">
    <property type="entry name" value="Ribonuclease Z/Hydroxyacylglutathione hydrolase-like"/>
    <property type="match status" value="1"/>
</dbReference>
<gene>
    <name evidence="7" type="ORF">EM595_p0012</name>
</gene>
<dbReference type="OrthoDB" id="5443440at2"/>
<comment type="similarity">
    <text evidence="1">Belongs to the metallo-beta-lactamase superfamily.</text>
</comment>
<reference evidence="8" key="1">
    <citation type="submission" date="2015-11" db="EMBL/GenBank/DDBJ databases">
        <authorList>
            <person name="Blom J."/>
        </authorList>
    </citation>
    <scope>NUCLEOTIDE SEQUENCE [LARGE SCALE GENOMIC DNA]</scope>
    <source>
        <plasmid evidence="8">pEM01</plasmid>
    </source>
</reference>
<dbReference type="EMBL" id="LN907828">
    <property type="protein sequence ID" value="CUU25713.1"/>
    <property type="molecule type" value="Genomic_DNA"/>
</dbReference>
<evidence type="ECO:0000313" key="8">
    <source>
        <dbReference type="Proteomes" id="UP000059419"/>
    </source>
</evidence>
<keyword evidence="4" id="KW-0862">Zinc</keyword>
<dbReference type="SMART" id="SM00849">
    <property type="entry name" value="Lactamase_B"/>
    <property type="match status" value="1"/>
</dbReference>
<feature type="chain" id="PRO_5006858162" evidence="5">
    <location>
        <begin position="20"/>
        <end position="318"/>
    </location>
</feature>
<evidence type="ECO:0000256" key="2">
    <source>
        <dbReference type="ARBA" id="ARBA00022723"/>
    </source>
</evidence>
<dbReference type="SUPFAM" id="SSF56281">
    <property type="entry name" value="Metallo-hydrolase/oxidoreductase"/>
    <property type="match status" value="1"/>
</dbReference>
<dbReference type="PANTHER" id="PTHR42978:SF6">
    <property type="entry name" value="QUORUM-QUENCHING LACTONASE YTNP-RELATED"/>
    <property type="match status" value="1"/>
</dbReference>
<evidence type="ECO:0000256" key="5">
    <source>
        <dbReference type="SAM" id="SignalP"/>
    </source>
</evidence>
<evidence type="ECO:0000256" key="4">
    <source>
        <dbReference type="ARBA" id="ARBA00022833"/>
    </source>
</evidence>
<dbReference type="PATRIC" id="fig|1619313.3.peg.3613"/>